<dbReference type="InterPro" id="IPR036380">
    <property type="entry name" value="Isochorismatase-like_sf"/>
</dbReference>
<comment type="caution">
    <text evidence="3">The sequence shown here is derived from an EMBL/GenBank/DDBJ whole genome shotgun (WGS) entry which is preliminary data.</text>
</comment>
<evidence type="ECO:0000313" key="3">
    <source>
        <dbReference type="EMBL" id="KVG61018.1"/>
    </source>
</evidence>
<evidence type="ECO:0000313" key="4">
    <source>
        <dbReference type="Proteomes" id="UP000064029"/>
    </source>
</evidence>
<name>A0A103R4G2_9BURK</name>
<evidence type="ECO:0000259" key="2">
    <source>
        <dbReference type="Pfam" id="PF00857"/>
    </source>
</evidence>
<sequence length="192" mass="20982">MRSLLPSPGTVLLLIDLQRAIDHPSWGERNNPHAESQVRRLLVHWRSQGWPVWHVRHDSTSPESHYRPGQPGHEFKPEAIPVAGEPVIPKQTNSAFIGTDLEARLRAGGHDALVVAGVITNNSVEATVRMAGNLGFRTWLVADGCFTFGRPDWNGTHRSADDVHAMSLANMHSEYCTVVSADALLGTSSQAA</sequence>
<dbReference type="GO" id="GO:0016787">
    <property type="term" value="F:hydrolase activity"/>
    <property type="evidence" value="ECO:0007669"/>
    <property type="project" value="UniProtKB-KW"/>
</dbReference>
<reference evidence="3 4" key="1">
    <citation type="submission" date="2015-11" db="EMBL/GenBank/DDBJ databases">
        <title>Expanding the genomic diversity of Burkholderia species for the development of highly accurate diagnostics.</title>
        <authorList>
            <person name="Sahl J."/>
            <person name="Keim P."/>
            <person name="Wagner D."/>
        </authorList>
    </citation>
    <scope>NUCLEOTIDE SEQUENCE [LARGE SCALE GENOMIC DNA]</scope>
    <source>
        <strain evidence="3 4">MSMB2036</strain>
    </source>
</reference>
<dbReference type="Proteomes" id="UP000064029">
    <property type="component" value="Unassembled WGS sequence"/>
</dbReference>
<dbReference type="OrthoDB" id="5360912at2"/>
<dbReference type="Pfam" id="PF00857">
    <property type="entry name" value="Isochorismatase"/>
    <property type="match status" value="1"/>
</dbReference>
<dbReference type="Gene3D" id="3.40.50.850">
    <property type="entry name" value="Isochorismatase-like"/>
    <property type="match status" value="1"/>
</dbReference>
<dbReference type="InterPro" id="IPR000868">
    <property type="entry name" value="Isochorismatase-like_dom"/>
</dbReference>
<dbReference type="PANTHER" id="PTHR43540">
    <property type="entry name" value="PEROXYUREIDOACRYLATE/UREIDOACRYLATE AMIDOHYDROLASE-RELATED"/>
    <property type="match status" value="1"/>
</dbReference>
<feature type="domain" description="Isochorismatase-like" evidence="2">
    <location>
        <begin position="10"/>
        <end position="181"/>
    </location>
</feature>
<proteinExistence type="predicted"/>
<dbReference type="CDD" id="cd01014">
    <property type="entry name" value="nicotinamidase_related"/>
    <property type="match status" value="1"/>
</dbReference>
<accession>A0A103R4G2</accession>
<dbReference type="InterPro" id="IPR050272">
    <property type="entry name" value="Isochorismatase-like_hydrls"/>
</dbReference>
<keyword evidence="1" id="KW-0378">Hydrolase</keyword>
<dbReference type="PANTHER" id="PTHR43540:SF1">
    <property type="entry name" value="ISOCHORISMATASE HYDROLASE"/>
    <property type="match status" value="1"/>
</dbReference>
<gene>
    <name evidence="3" type="ORF">WJ33_31820</name>
</gene>
<protein>
    <submittedName>
        <fullName evidence="3">Isochorismatase</fullName>
    </submittedName>
</protein>
<dbReference type="AlphaFoldDB" id="A0A103R4G2"/>
<dbReference type="EMBL" id="LOXM01000198">
    <property type="protein sequence ID" value="KVG61018.1"/>
    <property type="molecule type" value="Genomic_DNA"/>
</dbReference>
<evidence type="ECO:0000256" key="1">
    <source>
        <dbReference type="ARBA" id="ARBA00022801"/>
    </source>
</evidence>
<organism evidence="3 4">
    <name type="scientific">Burkholderia ubonensis</name>
    <dbReference type="NCBI Taxonomy" id="101571"/>
    <lineage>
        <taxon>Bacteria</taxon>
        <taxon>Pseudomonadati</taxon>
        <taxon>Pseudomonadota</taxon>
        <taxon>Betaproteobacteria</taxon>
        <taxon>Burkholderiales</taxon>
        <taxon>Burkholderiaceae</taxon>
        <taxon>Burkholderia</taxon>
        <taxon>Burkholderia cepacia complex</taxon>
    </lineage>
</organism>
<dbReference type="SUPFAM" id="SSF52499">
    <property type="entry name" value="Isochorismatase-like hydrolases"/>
    <property type="match status" value="1"/>
</dbReference>